<keyword evidence="3" id="KW-1185">Reference proteome</keyword>
<sequence>MKKFLVFTALLVSSLQQLLACGYSPYGEDVRYCLFLPSYFDYKDFASFNYNANLFGFETAYSPGYESNVTDWYHFVGKKVSVDAINEFMYDAKITDIHPDSNNDFIDYLYKTKATAILQYLTMAKKSEVINSAELYDAWERKDAEIQIDRKAFFKQLMQLYQKENSIFLKRKYAFLAIRVAYYAKDFEQIHSLYETVFKNEKKDYLYYWSLYFDCFSKENAAVSIANVMANSAEKREATYYYFHKDFDLQQALAQASNEQEQANVYAYASVQKVDKNLDFLREIYVKDPKSRIFSFLLLREINKIEDWVYTPYYTNYLPSITFANTNYESSVISTTNLLRERSENDRLYAQEVLEFVDSLSLSAVENAMLVSASKIQLLFITKKFEACLAAITPFEAQYPNEKVFDQIQKIKALCLVSNQAYNEAVIPQAVEPIILKYQSDSRFLFALGRELEFLNNKVDGIALIASANPYDSKMYNSEVEWQGNRLAGSGNLKMFYTYFDYLDFVYAPSDLQKIVDRISQKPFSSFEKIIYRSLVKNKESLMDLLGTKYIRENDLTRAYAVFNAMGDAYWQDNYNAWERGKLDENYAFDSNPFYDFKYTANFIAHKESFLVSKLSVTQHLIKYLNLASNPNTRDRDYYYFLVANCYLNMSQAGNSWMMRRFSSSYNDSGSKSYIDQIEYQNAQKAQHYYELAFENAKTAKFKALCLRMQDYAKGGYMDPFDSVEKQYPQFDGDLSYCESLKEFFNARR</sequence>
<name>A0A2S1LI11_9FLAO</name>
<dbReference type="OrthoDB" id="639967at2"/>
<dbReference type="EMBL" id="CP020918">
    <property type="protein sequence ID" value="AWG23422.1"/>
    <property type="molecule type" value="Genomic_DNA"/>
</dbReference>
<accession>A0A2S1LI11</accession>
<dbReference type="RefSeq" id="WP_108742317.1">
    <property type="nucleotide sequence ID" value="NZ_CP020918.1"/>
</dbReference>
<feature type="signal peptide" evidence="1">
    <location>
        <begin position="1"/>
        <end position="20"/>
    </location>
</feature>
<dbReference type="KEGG" id="ffa:FFWV33_18740"/>
<evidence type="ECO:0000313" key="3">
    <source>
        <dbReference type="Proteomes" id="UP000244527"/>
    </source>
</evidence>
<dbReference type="Proteomes" id="UP000244527">
    <property type="component" value="Chromosome"/>
</dbReference>
<dbReference type="AlphaFoldDB" id="A0A2S1LI11"/>
<reference evidence="2 3" key="1">
    <citation type="submission" date="2017-04" db="EMBL/GenBank/DDBJ databases">
        <title>Compelte genome sequence of WV33.</title>
        <authorList>
            <person name="Lee P.C."/>
        </authorList>
    </citation>
    <scope>NUCLEOTIDE SEQUENCE [LARGE SCALE GENOMIC DNA]</scope>
    <source>
        <strain evidence="2 3">WV33</strain>
    </source>
</reference>
<organism evidence="2 3">
    <name type="scientific">Flavobacterium faecale</name>
    <dbReference type="NCBI Taxonomy" id="1355330"/>
    <lineage>
        <taxon>Bacteria</taxon>
        <taxon>Pseudomonadati</taxon>
        <taxon>Bacteroidota</taxon>
        <taxon>Flavobacteriia</taxon>
        <taxon>Flavobacteriales</taxon>
        <taxon>Flavobacteriaceae</taxon>
        <taxon>Flavobacterium</taxon>
    </lineage>
</organism>
<evidence type="ECO:0000256" key="1">
    <source>
        <dbReference type="SAM" id="SignalP"/>
    </source>
</evidence>
<evidence type="ECO:0000313" key="2">
    <source>
        <dbReference type="EMBL" id="AWG23422.1"/>
    </source>
</evidence>
<keyword evidence="1" id="KW-0732">Signal</keyword>
<proteinExistence type="predicted"/>
<gene>
    <name evidence="2" type="ORF">FFWV33_18740</name>
</gene>
<protein>
    <submittedName>
        <fullName evidence="2">Uncharacterized protein</fullName>
    </submittedName>
</protein>
<feature type="chain" id="PRO_5015734415" evidence="1">
    <location>
        <begin position="21"/>
        <end position="749"/>
    </location>
</feature>